<dbReference type="VEuPathDB" id="FungiDB:CIMG_13709"/>
<organism evidence="1 2">
    <name type="scientific">Coccidioides immitis (strain RS)</name>
    <name type="common">Valley fever fungus</name>
    <dbReference type="NCBI Taxonomy" id="246410"/>
    <lineage>
        <taxon>Eukaryota</taxon>
        <taxon>Fungi</taxon>
        <taxon>Dikarya</taxon>
        <taxon>Ascomycota</taxon>
        <taxon>Pezizomycotina</taxon>
        <taxon>Eurotiomycetes</taxon>
        <taxon>Eurotiomycetidae</taxon>
        <taxon>Onygenales</taxon>
        <taxon>Onygenaceae</taxon>
        <taxon>Coccidioides</taxon>
    </lineage>
</organism>
<dbReference type="KEGG" id="cim:CIMG_13709"/>
<dbReference type="AlphaFoldDB" id="A0A0D8JZ04"/>
<dbReference type="EMBL" id="GG704916">
    <property type="protein sequence ID" value="KJF61493.1"/>
    <property type="molecule type" value="Genomic_DNA"/>
</dbReference>
<keyword evidence="2" id="KW-1185">Reference proteome</keyword>
<evidence type="ECO:0000313" key="2">
    <source>
        <dbReference type="Proteomes" id="UP000001261"/>
    </source>
</evidence>
<sequence>MTYNHVMTRCHLFLRGDKLSVYFKDKIDHIFEQGKDIIDMWVRGMGEWACSIYINATRCE</sequence>
<reference evidence="2" key="2">
    <citation type="journal article" date="2010" name="Genome Res.">
        <title>Population genomic sequencing of Coccidioides fungi reveals recent hybridization and transposon control.</title>
        <authorList>
            <person name="Neafsey D.E."/>
            <person name="Barker B.M."/>
            <person name="Sharpton T.J."/>
            <person name="Stajich J.E."/>
            <person name="Park D.J."/>
            <person name="Whiston E."/>
            <person name="Hung C.-Y."/>
            <person name="McMahan C."/>
            <person name="White J."/>
            <person name="Sykes S."/>
            <person name="Heiman D."/>
            <person name="Young S."/>
            <person name="Zeng Q."/>
            <person name="Abouelleil A."/>
            <person name="Aftuck L."/>
            <person name="Bessette D."/>
            <person name="Brown A."/>
            <person name="FitzGerald M."/>
            <person name="Lui A."/>
            <person name="Macdonald J.P."/>
            <person name="Priest M."/>
            <person name="Orbach M.J."/>
            <person name="Galgiani J.N."/>
            <person name="Kirkland T.N."/>
            <person name="Cole G.T."/>
            <person name="Birren B.W."/>
            <person name="Henn M.R."/>
            <person name="Taylor J.W."/>
            <person name="Rounsley S.D."/>
        </authorList>
    </citation>
    <scope>GENOME REANNOTATION</scope>
    <source>
        <strain evidence="2">RS</strain>
    </source>
</reference>
<dbReference type="InParanoid" id="A0A0D8JZ04"/>
<accession>A0A0D8JZ04</accession>
<reference evidence="2" key="1">
    <citation type="journal article" date="2009" name="Genome Res.">
        <title>Comparative genomic analyses of the human fungal pathogens Coccidioides and their relatives.</title>
        <authorList>
            <person name="Sharpton T.J."/>
            <person name="Stajich J.E."/>
            <person name="Rounsley S.D."/>
            <person name="Gardner M.J."/>
            <person name="Wortman J.R."/>
            <person name="Jordar V.S."/>
            <person name="Maiti R."/>
            <person name="Kodira C.D."/>
            <person name="Neafsey D.E."/>
            <person name="Zeng Q."/>
            <person name="Hung C.-Y."/>
            <person name="McMahan C."/>
            <person name="Muszewska A."/>
            <person name="Grynberg M."/>
            <person name="Mandel M.A."/>
            <person name="Kellner E.M."/>
            <person name="Barker B.M."/>
            <person name="Galgiani J.N."/>
            <person name="Orbach M.J."/>
            <person name="Kirkland T.N."/>
            <person name="Cole G.T."/>
            <person name="Henn M.R."/>
            <person name="Birren B.W."/>
            <person name="Taylor J.W."/>
        </authorList>
    </citation>
    <scope>NUCLEOTIDE SEQUENCE [LARGE SCALE GENOMIC DNA]</scope>
    <source>
        <strain evidence="2">RS</strain>
    </source>
</reference>
<dbReference type="GeneID" id="24165336"/>
<dbReference type="Proteomes" id="UP000001261">
    <property type="component" value="Unassembled WGS sequence"/>
</dbReference>
<gene>
    <name evidence="1" type="ORF">CIMG_13709</name>
</gene>
<name>A0A0D8JZ04_COCIM</name>
<protein>
    <submittedName>
        <fullName evidence="1">Uncharacterized protein</fullName>
    </submittedName>
</protein>
<dbReference type="RefSeq" id="XP_004446346.1">
    <property type="nucleotide sequence ID" value="XM_004446289.1"/>
</dbReference>
<proteinExistence type="predicted"/>
<evidence type="ECO:0000313" key="1">
    <source>
        <dbReference type="EMBL" id="KJF61493.1"/>
    </source>
</evidence>